<dbReference type="AlphaFoldDB" id="A0A433UK61"/>
<evidence type="ECO:0008006" key="3">
    <source>
        <dbReference type="Google" id="ProtNLM"/>
    </source>
</evidence>
<organism evidence="1 2">
    <name type="scientific">Dulcicalothrix desertica PCC 7102</name>
    <dbReference type="NCBI Taxonomy" id="232991"/>
    <lineage>
        <taxon>Bacteria</taxon>
        <taxon>Bacillati</taxon>
        <taxon>Cyanobacteriota</taxon>
        <taxon>Cyanophyceae</taxon>
        <taxon>Nostocales</taxon>
        <taxon>Calotrichaceae</taxon>
        <taxon>Dulcicalothrix</taxon>
    </lineage>
</organism>
<proteinExistence type="predicted"/>
<evidence type="ECO:0000313" key="1">
    <source>
        <dbReference type="EMBL" id="RUS94194.1"/>
    </source>
</evidence>
<accession>A0A433UK61</accession>
<protein>
    <recommendedName>
        <fullName evidence="3">DUF1822 domain-containing protein</fullName>
    </recommendedName>
</protein>
<reference evidence="1" key="2">
    <citation type="journal article" date="2019" name="Genome Biol. Evol.">
        <title>Day and night: Metabolic profiles and evolutionary relationships of six axenic non-marine cyanobacteria.</title>
        <authorList>
            <person name="Will S.E."/>
            <person name="Henke P."/>
            <person name="Boedeker C."/>
            <person name="Huang S."/>
            <person name="Brinkmann H."/>
            <person name="Rohde M."/>
            <person name="Jarek M."/>
            <person name="Friedl T."/>
            <person name="Seufert S."/>
            <person name="Schumacher M."/>
            <person name="Overmann J."/>
            <person name="Neumann-Schaal M."/>
            <person name="Petersen J."/>
        </authorList>
    </citation>
    <scope>NUCLEOTIDE SEQUENCE [LARGE SCALE GENOMIC DNA]</scope>
    <source>
        <strain evidence="1">PCC 7102</strain>
    </source>
</reference>
<gene>
    <name evidence="1" type="ORF">DSM106972_093910</name>
</gene>
<reference evidence="1" key="1">
    <citation type="submission" date="2018-12" db="EMBL/GenBank/DDBJ databases">
        <authorList>
            <person name="Will S."/>
            <person name="Neumann-Schaal M."/>
            <person name="Henke P."/>
        </authorList>
    </citation>
    <scope>NUCLEOTIDE SEQUENCE</scope>
    <source>
        <strain evidence="1">PCC 7102</strain>
    </source>
</reference>
<evidence type="ECO:0000313" key="2">
    <source>
        <dbReference type="Proteomes" id="UP000271624"/>
    </source>
</evidence>
<dbReference type="OrthoDB" id="526290at2"/>
<sequence>MTFNSLPTIDNPTHLWLEIPEAELERSWQHQPFSTPNRRWIAYLNRVSLSAFLPWLHSEHDSNAQAYPKDAALPSIWEAVNGTAISFGNKKMVLIPTEALDIDEFRVPQEWVDIPNWVADYYLAVQVNLEEGFIRVWGYTTHVQLKNEASYDAFDKAYCLDSEDLISNLNILWLSQQLCPDVTRAAVAPLPKLSLFQAQNLIQRLGNPNVIIPRTQIPFATWGALLQHGGWRQRLYEQRQGIQQWSVNEWLQNGVSDFALLFGWATVDTAMAGARGSNVIETSPSIVRRLTINSQQCELQVRPQGNITSRIWRFELRALPGELLPTSFKLRLLTEDLQPFEGNEVEVRTSVESVYLEVALGELPEGLVWEIEPTPDNFELEILYI</sequence>
<dbReference type="Pfam" id="PF08852">
    <property type="entry name" value="DUF1822"/>
    <property type="match status" value="1"/>
</dbReference>
<dbReference type="EMBL" id="RSCL01000050">
    <property type="protein sequence ID" value="RUS94194.1"/>
    <property type="molecule type" value="Genomic_DNA"/>
</dbReference>
<keyword evidence="2" id="KW-1185">Reference proteome</keyword>
<dbReference type="InterPro" id="IPR014951">
    <property type="entry name" value="DUF1822"/>
</dbReference>
<dbReference type="RefSeq" id="WP_127087319.1">
    <property type="nucleotide sequence ID" value="NZ_RSCL01000050.1"/>
</dbReference>
<comment type="caution">
    <text evidence="1">The sequence shown here is derived from an EMBL/GenBank/DDBJ whole genome shotgun (WGS) entry which is preliminary data.</text>
</comment>
<name>A0A433UK61_9CYAN</name>
<dbReference type="Proteomes" id="UP000271624">
    <property type="component" value="Unassembled WGS sequence"/>
</dbReference>